<keyword evidence="3" id="KW-1185">Reference proteome</keyword>
<dbReference type="EMBL" id="GL349467">
    <property type="protein sequence ID" value="KNC51438.1"/>
    <property type="molecule type" value="Genomic_DNA"/>
</dbReference>
<dbReference type="AlphaFoldDB" id="A0A0L0DJD7"/>
<protein>
    <submittedName>
        <fullName evidence="2">Uncharacterized protein</fullName>
    </submittedName>
</protein>
<sequence length="263" mass="27408">MSVSVASYAAGVTAEGLWLPRVARVTAPAQEGQVDGLDDVIDPHFTPAVRGWRGVRSFTPGSPGMGLSRSPFPLASAPVVALAGSRADELHAAVASPARVTPARPRLATADLDASSRLSRSALGGASMLGGGGGSLHHSVLLSESGMVRDPEEFPPPARDAGPFDRPIVIKEDPNLRPLALPGADNGDDASNDRSELRNAQLFGAHRPTRSVLSRTARARSLIAASHSAPAEESSAPPAASRRPAFASPFKERPPRANPFAFW</sequence>
<evidence type="ECO:0000313" key="2">
    <source>
        <dbReference type="EMBL" id="KNC51438.1"/>
    </source>
</evidence>
<evidence type="ECO:0000256" key="1">
    <source>
        <dbReference type="SAM" id="MobiDB-lite"/>
    </source>
</evidence>
<gene>
    <name evidence="2" type="ORF">AMSG_07632</name>
</gene>
<dbReference type="RefSeq" id="XP_013756101.1">
    <property type="nucleotide sequence ID" value="XM_013900647.1"/>
</dbReference>
<feature type="region of interest" description="Disordered" evidence="1">
    <location>
        <begin position="223"/>
        <end position="263"/>
    </location>
</feature>
<dbReference type="GeneID" id="25566506"/>
<evidence type="ECO:0000313" key="3">
    <source>
        <dbReference type="Proteomes" id="UP000054408"/>
    </source>
</evidence>
<feature type="compositionally biased region" description="Low complexity" evidence="1">
    <location>
        <begin position="224"/>
        <end position="249"/>
    </location>
</feature>
<organism evidence="2 3">
    <name type="scientific">Thecamonas trahens ATCC 50062</name>
    <dbReference type="NCBI Taxonomy" id="461836"/>
    <lineage>
        <taxon>Eukaryota</taxon>
        <taxon>Apusozoa</taxon>
        <taxon>Apusomonadida</taxon>
        <taxon>Apusomonadidae</taxon>
        <taxon>Thecamonas</taxon>
    </lineage>
</organism>
<dbReference type="Proteomes" id="UP000054408">
    <property type="component" value="Unassembled WGS sequence"/>
</dbReference>
<reference evidence="2 3" key="1">
    <citation type="submission" date="2010-05" db="EMBL/GenBank/DDBJ databases">
        <title>The Genome Sequence of Thecamonas trahens ATCC 50062.</title>
        <authorList>
            <consortium name="The Broad Institute Genome Sequencing Platform"/>
            <person name="Russ C."/>
            <person name="Cuomo C."/>
            <person name="Shea T."/>
            <person name="Young S.K."/>
            <person name="Zeng Q."/>
            <person name="Koehrsen M."/>
            <person name="Haas B."/>
            <person name="Borodovsky M."/>
            <person name="Guigo R."/>
            <person name="Alvarado L."/>
            <person name="Berlin A."/>
            <person name="Bochicchio J."/>
            <person name="Borenstein D."/>
            <person name="Chapman S."/>
            <person name="Chen Z."/>
            <person name="Freedman E."/>
            <person name="Gellesch M."/>
            <person name="Goldberg J."/>
            <person name="Griggs A."/>
            <person name="Gujja S."/>
            <person name="Heilman E."/>
            <person name="Heiman D."/>
            <person name="Hepburn T."/>
            <person name="Howarth C."/>
            <person name="Jen D."/>
            <person name="Larson L."/>
            <person name="Mehta T."/>
            <person name="Park D."/>
            <person name="Pearson M."/>
            <person name="Roberts A."/>
            <person name="Saif S."/>
            <person name="Shenoy N."/>
            <person name="Sisk P."/>
            <person name="Stolte C."/>
            <person name="Sykes S."/>
            <person name="Thomson T."/>
            <person name="Walk T."/>
            <person name="White J."/>
            <person name="Yandava C."/>
            <person name="Burger G."/>
            <person name="Gray M.W."/>
            <person name="Holland P.W.H."/>
            <person name="King N."/>
            <person name="Lang F.B.F."/>
            <person name="Roger A.J."/>
            <person name="Ruiz-Trillo I."/>
            <person name="Lander E."/>
            <person name="Nusbaum C."/>
        </authorList>
    </citation>
    <scope>NUCLEOTIDE SEQUENCE [LARGE SCALE GENOMIC DNA]</scope>
    <source>
        <strain evidence="2 3">ATCC 50062</strain>
    </source>
</reference>
<proteinExistence type="predicted"/>
<accession>A0A0L0DJD7</accession>
<name>A0A0L0DJD7_THETB</name>